<dbReference type="EMBL" id="GBXM01048152">
    <property type="protein sequence ID" value="JAH60425.1"/>
    <property type="molecule type" value="Transcribed_RNA"/>
</dbReference>
<reference evidence="1" key="1">
    <citation type="submission" date="2014-11" db="EMBL/GenBank/DDBJ databases">
        <authorList>
            <person name="Amaro Gonzalez C."/>
        </authorList>
    </citation>
    <scope>NUCLEOTIDE SEQUENCE</scope>
</reference>
<dbReference type="AlphaFoldDB" id="A0A0E9U5J6"/>
<name>A0A0E9U5J6_ANGAN</name>
<proteinExistence type="predicted"/>
<accession>A0A0E9U5J6</accession>
<evidence type="ECO:0000313" key="1">
    <source>
        <dbReference type="EMBL" id="JAH60425.1"/>
    </source>
</evidence>
<protein>
    <submittedName>
        <fullName evidence="1">Uncharacterized protein</fullName>
    </submittedName>
</protein>
<sequence>METGRHREWKRVSSAHTELQRW</sequence>
<organism evidence="1">
    <name type="scientific">Anguilla anguilla</name>
    <name type="common">European freshwater eel</name>
    <name type="synonym">Muraena anguilla</name>
    <dbReference type="NCBI Taxonomy" id="7936"/>
    <lineage>
        <taxon>Eukaryota</taxon>
        <taxon>Metazoa</taxon>
        <taxon>Chordata</taxon>
        <taxon>Craniata</taxon>
        <taxon>Vertebrata</taxon>
        <taxon>Euteleostomi</taxon>
        <taxon>Actinopterygii</taxon>
        <taxon>Neopterygii</taxon>
        <taxon>Teleostei</taxon>
        <taxon>Anguilliformes</taxon>
        <taxon>Anguillidae</taxon>
        <taxon>Anguilla</taxon>
    </lineage>
</organism>
<reference evidence="1" key="2">
    <citation type="journal article" date="2015" name="Fish Shellfish Immunol.">
        <title>Early steps in the European eel (Anguilla anguilla)-Vibrio vulnificus interaction in the gills: Role of the RtxA13 toxin.</title>
        <authorList>
            <person name="Callol A."/>
            <person name="Pajuelo D."/>
            <person name="Ebbesson L."/>
            <person name="Teles M."/>
            <person name="MacKenzie S."/>
            <person name="Amaro C."/>
        </authorList>
    </citation>
    <scope>NUCLEOTIDE SEQUENCE</scope>
</reference>